<reference evidence="4" key="1">
    <citation type="submission" date="2014-07" db="EMBL/GenBank/DDBJ databases">
        <authorList>
            <person name="Urmite Genomes Urmite Genomes"/>
        </authorList>
    </citation>
    <scope>NUCLEOTIDE SEQUENCE</scope>
    <source>
        <strain evidence="4">11W110_air</strain>
    </source>
</reference>
<dbReference type="SMART" id="SM00062">
    <property type="entry name" value="PBPb"/>
    <property type="match status" value="1"/>
</dbReference>
<dbReference type="PANTHER" id="PTHR35936">
    <property type="entry name" value="MEMBRANE-BOUND LYTIC MUREIN TRANSGLYCOSYLASE F"/>
    <property type="match status" value="1"/>
</dbReference>
<dbReference type="PANTHER" id="PTHR35936:SF17">
    <property type="entry name" value="ARGININE-BINDING EXTRACELLULAR PROTEIN ARTP"/>
    <property type="match status" value="1"/>
</dbReference>
<organism evidence="4">
    <name type="scientific">Arthrobacter saudimassiliensis</name>
    <dbReference type="NCBI Taxonomy" id="1461584"/>
    <lineage>
        <taxon>Bacteria</taxon>
        <taxon>Bacillati</taxon>
        <taxon>Actinomycetota</taxon>
        <taxon>Actinomycetes</taxon>
        <taxon>Micrococcales</taxon>
        <taxon>Micrococcaceae</taxon>
        <taxon>Arthrobacter</taxon>
    </lineage>
</organism>
<dbReference type="PATRIC" id="fig|1461584.3.peg.3122"/>
<name>A0A078MTU8_9MICC</name>
<feature type="chain" id="PRO_5038346252" evidence="2">
    <location>
        <begin position="28"/>
        <end position="273"/>
    </location>
</feature>
<evidence type="ECO:0000313" key="4">
    <source>
        <dbReference type="EMBL" id="CEA09775.1"/>
    </source>
</evidence>
<proteinExistence type="predicted"/>
<evidence type="ECO:0000256" key="2">
    <source>
        <dbReference type="SAM" id="SignalP"/>
    </source>
</evidence>
<dbReference type="SUPFAM" id="SSF53850">
    <property type="entry name" value="Periplasmic binding protein-like II"/>
    <property type="match status" value="1"/>
</dbReference>
<sequence length="273" mass="28609">MNRRRLSAALGASALAFALVSCSSAEATTEGSLPGLTEAGKLTVCSSDSNYAPMYSMQDGEFTGVEPSLTEALAERLGLEASFTRMAFAGVIPAIQSDRCDLAMGAFFLTPERLATMKGLPYLAANVALIFPEGNSYAEPEDLAGKTVAVQRGSVQASTVEAVSADLEAAGEEPITVQSYDDPVTAINAVMNGKADAAGETEIFASNFFSEERAGLDFEPTFFPTGSVTGFLYKNGELEDALTAAMDELRTDGTLAGILEEFNLSPESISDGK</sequence>
<dbReference type="PROSITE" id="PS51257">
    <property type="entry name" value="PROKAR_LIPOPROTEIN"/>
    <property type="match status" value="1"/>
</dbReference>
<accession>A0A078MTU8</accession>
<gene>
    <name evidence="4" type="primary">argT</name>
    <name evidence="4" type="ORF">BN1051_03148</name>
</gene>
<protein>
    <submittedName>
        <fullName evidence="4">Lysine-arginine-ornithine-binding periplasmic protein</fullName>
    </submittedName>
</protein>
<dbReference type="InterPro" id="IPR001638">
    <property type="entry name" value="Solute-binding_3/MltF_N"/>
</dbReference>
<dbReference type="Gene3D" id="3.40.190.10">
    <property type="entry name" value="Periplasmic binding protein-like II"/>
    <property type="match status" value="2"/>
</dbReference>
<evidence type="ECO:0000256" key="1">
    <source>
        <dbReference type="ARBA" id="ARBA00022729"/>
    </source>
</evidence>
<evidence type="ECO:0000259" key="3">
    <source>
        <dbReference type="SMART" id="SM00062"/>
    </source>
</evidence>
<keyword evidence="1 2" id="KW-0732">Signal</keyword>
<dbReference type="EMBL" id="LN483072">
    <property type="protein sequence ID" value="CEA09775.1"/>
    <property type="molecule type" value="Genomic_DNA"/>
</dbReference>
<dbReference type="Pfam" id="PF00497">
    <property type="entry name" value="SBP_bac_3"/>
    <property type="match status" value="1"/>
</dbReference>
<feature type="domain" description="Solute-binding protein family 3/N-terminal" evidence="3">
    <location>
        <begin position="41"/>
        <end position="266"/>
    </location>
</feature>
<feature type="signal peptide" evidence="2">
    <location>
        <begin position="1"/>
        <end position="27"/>
    </location>
</feature>
<dbReference type="AlphaFoldDB" id="A0A078MTU8"/>